<dbReference type="EMBL" id="RCIY01000068">
    <property type="protein sequence ID" value="TGG80852.1"/>
    <property type="molecule type" value="Genomic_DNA"/>
</dbReference>
<evidence type="ECO:0000313" key="1">
    <source>
        <dbReference type="EMBL" id="TGG80852.1"/>
    </source>
</evidence>
<name>A0A6C1BU33_9ACTN</name>
<evidence type="ECO:0000313" key="2">
    <source>
        <dbReference type="Proteomes" id="UP000298111"/>
    </source>
</evidence>
<comment type="caution">
    <text evidence="1">The sequence shown here is derived from an EMBL/GenBank/DDBJ whole genome shotgun (WGS) entry which is preliminary data.</text>
</comment>
<dbReference type="RefSeq" id="WP_033230313.1">
    <property type="nucleotide sequence ID" value="NZ_BBQG01000020.1"/>
</dbReference>
<proteinExistence type="predicted"/>
<accession>A0A6C1BU33</accession>
<dbReference type="AlphaFoldDB" id="A0A6C1BU33"/>
<dbReference type="Pfam" id="PF05402">
    <property type="entry name" value="PqqD"/>
    <property type="match status" value="1"/>
</dbReference>
<protein>
    <submittedName>
        <fullName evidence="1">PqqD family protein</fullName>
    </submittedName>
</protein>
<dbReference type="Proteomes" id="UP000298111">
    <property type="component" value="Unassembled WGS sequence"/>
</dbReference>
<dbReference type="GeneID" id="75179374"/>
<organism evidence="1 2">
    <name type="scientific">Streptomyces albus</name>
    <dbReference type="NCBI Taxonomy" id="1888"/>
    <lineage>
        <taxon>Bacteria</taxon>
        <taxon>Bacillati</taxon>
        <taxon>Actinomycetota</taxon>
        <taxon>Actinomycetes</taxon>
        <taxon>Kitasatosporales</taxon>
        <taxon>Streptomycetaceae</taxon>
        <taxon>Streptomyces</taxon>
    </lineage>
</organism>
<reference evidence="1 2" key="1">
    <citation type="submission" date="2018-10" db="EMBL/GenBank/DDBJ databases">
        <title>Isolation of pseudouridimycin from Streptomyces albus DSM 40763.</title>
        <authorList>
            <person name="Rosenqvist P."/>
            <person name="Metsae-Ketelae M."/>
            <person name="Virta P."/>
        </authorList>
    </citation>
    <scope>NUCLEOTIDE SEQUENCE [LARGE SCALE GENOMIC DNA]</scope>
    <source>
        <strain evidence="1 2">DSM 40763</strain>
    </source>
</reference>
<dbReference type="InterPro" id="IPR008792">
    <property type="entry name" value="PQQD"/>
</dbReference>
<sequence length="95" mass="10275">MLTPAAHVHHATGPYGTAVLDVRRGRWLMLDPDASKIWHAVTVRGGTGGLADEIAIPTGQDPQAVGEQIVAFVDELVATGVLVDTDRPPRGRWWR</sequence>
<gene>
    <name evidence="1" type="ORF">D8771_20740</name>
</gene>